<evidence type="ECO:0000313" key="2">
    <source>
        <dbReference type="Proteomes" id="UP001372338"/>
    </source>
</evidence>
<gene>
    <name evidence="1" type="ORF">RIF29_22352</name>
</gene>
<dbReference type="AlphaFoldDB" id="A0AAN9I9A6"/>
<reference evidence="1 2" key="1">
    <citation type="submission" date="2024-01" db="EMBL/GenBank/DDBJ databases">
        <title>The genomes of 5 underutilized Papilionoideae crops provide insights into root nodulation and disease resistanc.</title>
        <authorList>
            <person name="Yuan L."/>
        </authorList>
    </citation>
    <scope>NUCLEOTIDE SEQUENCE [LARGE SCALE GENOMIC DNA]</scope>
    <source>
        <strain evidence="1">ZHUSHIDOU_FW_LH</strain>
        <tissue evidence="1">Leaf</tissue>
    </source>
</reference>
<dbReference type="Proteomes" id="UP001372338">
    <property type="component" value="Unassembled WGS sequence"/>
</dbReference>
<dbReference type="Pfam" id="PF14009">
    <property type="entry name" value="PADRE"/>
    <property type="match status" value="1"/>
</dbReference>
<proteinExistence type="predicted"/>
<keyword evidence="2" id="KW-1185">Reference proteome</keyword>
<dbReference type="InterPro" id="IPR025322">
    <property type="entry name" value="PADRE_dom"/>
</dbReference>
<protein>
    <submittedName>
        <fullName evidence="1">Uncharacterized protein</fullName>
    </submittedName>
</protein>
<accession>A0AAN9I9A6</accession>
<dbReference type="PANTHER" id="PTHR33052">
    <property type="entry name" value="DUF4228 DOMAIN PROTEIN-RELATED"/>
    <property type="match status" value="1"/>
</dbReference>
<organism evidence="1 2">
    <name type="scientific">Crotalaria pallida</name>
    <name type="common">Smooth rattlebox</name>
    <name type="synonym">Crotalaria striata</name>
    <dbReference type="NCBI Taxonomy" id="3830"/>
    <lineage>
        <taxon>Eukaryota</taxon>
        <taxon>Viridiplantae</taxon>
        <taxon>Streptophyta</taxon>
        <taxon>Embryophyta</taxon>
        <taxon>Tracheophyta</taxon>
        <taxon>Spermatophyta</taxon>
        <taxon>Magnoliopsida</taxon>
        <taxon>eudicotyledons</taxon>
        <taxon>Gunneridae</taxon>
        <taxon>Pentapetalae</taxon>
        <taxon>rosids</taxon>
        <taxon>fabids</taxon>
        <taxon>Fabales</taxon>
        <taxon>Fabaceae</taxon>
        <taxon>Papilionoideae</taxon>
        <taxon>50 kb inversion clade</taxon>
        <taxon>genistoids sensu lato</taxon>
        <taxon>core genistoids</taxon>
        <taxon>Crotalarieae</taxon>
        <taxon>Crotalaria</taxon>
    </lineage>
</organism>
<dbReference type="EMBL" id="JAYWIO010000004">
    <property type="protein sequence ID" value="KAK7269619.1"/>
    <property type="molecule type" value="Genomic_DNA"/>
</dbReference>
<comment type="caution">
    <text evidence="1">The sequence shown here is derived from an EMBL/GenBank/DDBJ whole genome shotgun (WGS) entry which is preliminary data.</text>
</comment>
<sequence>MGNTASFSFSCLSGATSSSKANKTATLLDTQGKIREIKLPVRSGELMIEELGHVIVPVEELRLTKRVSALPAVEELVAGKVYLLVPVSRVHTKATQLEMAIVEKWCNCEKKNKKKKSSSGKRKKASGINMAKVSPVSKNGELLLLEGSNFIISGKLSGGASSSSSSSCDQLRRQARWNPVLEPILESSKDYSLQL</sequence>
<evidence type="ECO:0000313" key="1">
    <source>
        <dbReference type="EMBL" id="KAK7269619.1"/>
    </source>
</evidence>
<name>A0AAN9I9A6_CROPI</name>